<evidence type="ECO:0008006" key="3">
    <source>
        <dbReference type="Google" id="ProtNLM"/>
    </source>
</evidence>
<protein>
    <recommendedName>
        <fullName evidence="3">ABM domain-containing protein</fullName>
    </recommendedName>
</protein>
<evidence type="ECO:0000313" key="2">
    <source>
        <dbReference type="Proteomes" id="UP000027463"/>
    </source>
</evidence>
<proteinExistence type="predicted"/>
<organism evidence="1 2">
    <name type="scientific">Thalassospira permensis NBRC 106175</name>
    <dbReference type="NCBI Taxonomy" id="1353532"/>
    <lineage>
        <taxon>Bacteria</taxon>
        <taxon>Pseudomonadati</taxon>
        <taxon>Pseudomonadota</taxon>
        <taxon>Alphaproteobacteria</taxon>
        <taxon>Rhodospirillales</taxon>
        <taxon>Thalassospiraceae</taxon>
        <taxon>Thalassospira</taxon>
    </lineage>
</organism>
<keyword evidence="2" id="KW-1185">Reference proteome</keyword>
<accession>A0ABR4TN74</accession>
<gene>
    <name evidence="1" type="ORF">SMB34_18795</name>
</gene>
<comment type="caution">
    <text evidence="1">The sequence shown here is derived from an EMBL/GenBank/DDBJ whole genome shotgun (WGS) entry which is preliminary data.</text>
</comment>
<reference evidence="1 2" key="1">
    <citation type="submission" date="2013-07" db="EMBL/GenBank/DDBJ databases">
        <title>Thalassospira permensis NBRC 106175 Genome Sequencing.</title>
        <authorList>
            <person name="Lai Q."/>
            <person name="Shao Z."/>
        </authorList>
    </citation>
    <scope>NUCLEOTIDE SEQUENCE [LARGE SCALE GENOMIC DNA]</scope>
    <source>
        <strain evidence="1 2">NBRC 106175</strain>
    </source>
</reference>
<sequence length="68" mass="7625">MEERDSEVLGFLTVDSESRGVFIEKWDTQIVFAVADAIFTPLKQVIKIQAIVNSMQNQDKKNGIPSPT</sequence>
<evidence type="ECO:0000313" key="1">
    <source>
        <dbReference type="EMBL" id="KEO56662.1"/>
    </source>
</evidence>
<name>A0ABR4TN74_9PROT</name>
<dbReference type="Proteomes" id="UP000027463">
    <property type="component" value="Unassembled WGS sequence"/>
</dbReference>
<dbReference type="EMBL" id="AUNC01000021">
    <property type="protein sequence ID" value="KEO56662.1"/>
    <property type="molecule type" value="Genomic_DNA"/>
</dbReference>